<proteinExistence type="predicted"/>
<name>A0A1K2I2N3_9HYPH</name>
<dbReference type="InterPro" id="IPR029066">
    <property type="entry name" value="PLP-binding_barrel"/>
</dbReference>
<protein>
    <submittedName>
        <fullName evidence="2">D-serine dehydratase</fullName>
    </submittedName>
</protein>
<gene>
    <name evidence="2" type="ORF">SAMN02983003_3685</name>
</gene>
<dbReference type="SUPFAM" id="SSF51419">
    <property type="entry name" value="PLP-binding barrel"/>
    <property type="match status" value="1"/>
</dbReference>
<dbReference type="STRING" id="665118.SAMN02983003_3685"/>
<sequence>MSRPALPFDAALPPLELDMLKANPLDPSTKGLPAGAGAVSLNDIAAAGWNLLAEDLPLPQAVIRKDVLDANSHWMSRFTGLNGLRIAPHGKTTMAPQLYDVQARDGAWAITVATTQQMGVALRFGTRRVLLANQPVGPKAVDAIFLALAADPSVEIYCLADSLEGVAQLAAGAGRHQGAARNPLRVLVEIGMTGARTGAQSPETAQAVARAVAGQDALMLAGFECFEGVLPNTATVDAMVDAVVAAARAAEAEGLLSADQPLILSAGGSAYFDRVGERFGPASFSRPVIKLLRSGCYLTHDALSYAKAFKRIVAETSLALPEGELMPALEVWAYVQSRPEPGKALLTMGKRDIGNDAGMPRPERWYRPGSGMSGPEPMPEGHQLTGLNDQHAHLQVPHESPLKVGDMVAFGIGHPCTTFDKWGLLMVVDENYRIVDAVKTFF</sequence>
<dbReference type="PANTHER" id="PTHR28004:SF8">
    <property type="entry name" value="D-SERINE DEAMINASE"/>
    <property type="match status" value="1"/>
</dbReference>
<dbReference type="PANTHER" id="PTHR28004">
    <property type="entry name" value="ZGC:162816-RELATED"/>
    <property type="match status" value="1"/>
</dbReference>
<evidence type="ECO:0000313" key="3">
    <source>
        <dbReference type="Proteomes" id="UP000183447"/>
    </source>
</evidence>
<keyword evidence="3" id="KW-1185">Reference proteome</keyword>
<dbReference type="InterPro" id="IPR051466">
    <property type="entry name" value="D-amino_acid_metab_enzyme"/>
</dbReference>
<dbReference type="Gene3D" id="3.20.20.10">
    <property type="entry name" value="Alanine racemase"/>
    <property type="match status" value="1"/>
</dbReference>
<evidence type="ECO:0000259" key="1">
    <source>
        <dbReference type="SMART" id="SM01119"/>
    </source>
</evidence>
<dbReference type="EMBL" id="FPKU01000003">
    <property type="protein sequence ID" value="SFZ86503.1"/>
    <property type="molecule type" value="Genomic_DNA"/>
</dbReference>
<reference evidence="2 3" key="1">
    <citation type="submission" date="2016-11" db="EMBL/GenBank/DDBJ databases">
        <authorList>
            <person name="Jaros S."/>
            <person name="Januszkiewicz K."/>
            <person name="Wedrychowicz H."/>
        </authorList>
    </citation>
    <scope>NUCLEOTIDE SEQUENCE [LARGE SCALE GENOMIC DNA]</scope>
    <source>
        <strain evidence="2 3">ATCC 23634</strain>
    </source>
</reference>
<dbReference type="InterPro" id="IPR042208">
    <property type="entry name" value="D-ser_dehydrat-like_sf"/>
</dbReference>
<dbReference type="AlphaFoldDB" id="A0A1K2I2N3"/>
<dbReference type="SMART" id="SM01119">
    <property type="entry name" value="D-ser_dehydrat"/>
    <property type="match status" value="1"/>
</dbReference>
<dbReference type="Proteomes" id="UP000183447">
    <property type="component" value="Unassembled WGS sequence"/>
</dbReference>
<accession>A0A1K2I2N3</accession>
<dbReference type="Gene3D" id="2.40.37.20">
    <property type="entry name" value="D-serine dehydratase-like domain"/>
    <property type="match status" value="1"/>
</dbReference>
<organism evidence="2 3">
    <name type="scientific">Devosia enhydra</name>
    <dbReference type="NCBI Taxonomy" id="665118"/>
    <lineage>
        <taxon>Bacteria</taxon>
        <taxon>Pseudomonadati</taxon>
        <taxon>Pseudomonadota</taxon>
        <taxon>Alphaproteobacteria</taxon>
        <taxon>Hyphomicrobiales</taxon>
        <taxon>Devosiaceae</taxon>
        <taxon>Devosia</taxon>
    </lineage>
</organism>
<dbReference type="InterPro" id="IPR026956">
    <property type="entry name" value="D-ser_dehydrat-like_dom"/>
</dbReference>
<feature type="domain" description="D-serine dehydratase-like" evidence="1">
    <location>
        <begin position="328"/>
        <end position="429"/>
    </location>
</feature>
<evidence type="ECO:0000313" key="2">
    <source>
        <dbReference type="EMBL" id="SFZ86503.1"/>
    </source>
</evidence>
<dbReference type="Pfam" id="PF14031">
    <property type="entry name" value="D-ser_dehydrat"/>
    <property type="match status" value="1"/>
</dbReference>
<dbReference type="RefSeq" id="WP_084603657.1">
    <property type="nucleotide sequence ID" value="NZ_FPKU01000003.1"/>
</dbReference>
<dbReference type="OrthoDB" id="9811417at2"/>